<sequence>MAFTSDLDQITRAAAGDAAAVRAIVNRYSPGVLSLATRMLGDRAEAEDVTQETFIRAWKALATWEPRAKFSTWLHRVALNLCYDRLRKRREVLSDEIPERADTALGPQDALDQAQRVNAVEAAISALPERQSAALTLCALQGHSQTEAAEIMDVSVEALESLLARARRTLRGQLLDGRNAS</sequence>
<keyword evidence="2 6" id="KW-0805">Transcription regulation</keyword>
<dbReference type="NCBIfam" id="TIGR02937">
    <property type="entry name" value="sigma70-ECF"/>
    <property type="match status" value="1"/>
</dbReference>
<dbReference type="GO" id="GO:0006352">
    <property type="term" value="P:DNA-templated transcription initiation"/>
    <property type="evidence" value="ECO:0007669"/>
    <property type="project" value="InterPro"/>
</dbReference>
<evidence type="ECO:0000259" key="7">
    <source>
        <dbReference type="Pfam" id="PF04542"/>
    </source>
</evidence>
<dbReference type="InterPro" id="IPR039425">
    <property type="entry name" value="RNA_pol_sigma-70-like"/>
</dbReference>
<protein>
    <recommendedName>
        <fullName evidence="6">RNA polymerase sigma factor</fullName>
    </recommendedName>
</protein>
<comment type="caution">
    <text evidence="9">The sequence shown here is derived from an EMBL/GenBank/DDBJ whole genome shotgun (WGS) entry which is preliminary data.</text>
</comment>
<dbReference type="OrthoDB" id="9780326at2"/>
<dbReference type="PROSITE" id="PS01063">
    <property type="entry name" value="SIGMA70_ECF"/>
    <property type="match status" value="1"/>
</dbReference>
<dbReference type="EMBL" id="ARYI01000002">
    <property type="protein sequence ID" value="KCZ95729.1"/>
    <property type="molecule type" value="Genomic_DNA"/>
</dbReference>
<keyword evidence="3 6" id="KW-0731">Sigma factor</keyword>
<feature type="domain" description="RNA polymerase sigma-70 region 2" evidence="7">
    <location>
        <begin position="25"/>
        <end position="90"/>
    </location>
</feature>
<dbReference type="InterPro" id="IPR013325">
    <property type="entry name" value="RNA_pol_sigma_r2"/>
</dbReference>
<dbReference type="InterPro" id="IPR036388">
    <property type="entry name" value="WH-like_DNA-bd_sf"/>
</dbReference>
<evidence type="ECO:0000256" key="6">
    <source>
        <dbReference type="RuleBase" id="RU000716"/>
    </source>
</evidence>
<dbReference type="Pfam" id="PF08281">
    <property type="entry name" value="Sigma70_r4_2"/>
    <property type="match status" value="1"/>
</dbReference>
<evidence type="ECO:0000256" key="2">
    <source>
        <dbReference type="ARBA" id="ARBA00023015"/>
    </source>
</evidence>
<feature type="domain" description="RNA polymerase sigma factor 70 region 4 type 2" evidence="8">
    <location>
        <begin position="119"/>
        <end position="170"/>
    </location>
</feature>
<name>A0A059FYC7_9PROT</name>
<keyword evidence="4 6" id="KW-0238">DNA-binding</keyword>
<dbReference type="PATRIC" id="fig|1280951.3.peg.630"/>
<comment type="similarity">
    <text evidence="1 6">Belongs to the sigma-70 factor family. ECF subfamily.</text>
</comment>
<dbReference type="InterPro" id="IPR007627">
    <property type="entry name" value="RNA_pol_sigma70_r2"/>
</dbReference>
<evidence type="ECO:0000259" key="8">
    <source>
        <dbReference type="Pfam" id="PF08281"/>
    </source>
</evidence>
<dbReference type="Gene3D" id="1.10.1740.10">
    <property type="match status" value="1"/>
</dbReference>
<accession>A0A059FYC7</accession>
<keyword evidence="5 6" id="KW-0804">Transcription</keyword>
<dbReference type="GO" id="GO:0003677">
    <property type="term" value="F:DNA binding"/>
    <property type="evidence" value="ECO:0007669"/>
    <property type="project" value="UniProtKB-KW"/>
</dbReference>
<dbReference type="PANTHER" id="PTHR43133">
    <property type="entry name" value="RNA POLYMERASE ECF-TYPE SIGMA FACTO"/>
    <property type="match status" value="1"/>
</dbReference>
<evidence type="ECO:0000256" key="5">
    <source>
        <dbReference type="ARBA" id="ARBA00023163"/>
    </source>
</evidence>
<evidence type="ECO:0000313" key="10">
    <source>
        <dbReference type="Proteomes" id="UP000025061"/>
    </source>
</evidence>
<dbReference type="Proteomes" id="UP000025061">
    <property type="component" value="Unassembled WGS sequence"/>
</dbReference>
<dbReference type="InterPro" id="IPR013249">
    <property type="entry name" value="RNA_pol_sigma70_r4_t2"/>
</dbReference>
<evidence type="ECO:0000256" key="1">
    <source>
        <dbReference type="ARBA" id="ARBA00010641"/>
    </source>
</evidence>
<dbReference type="CDD" id="cd06171">
    <property type="entry name" value="Sigma70_r4"/>
    <property type="match status" value="1"/>
</dbReference>
<reference evidence="9 10" key="1">
    <citation type="submission" date="2013-04" db="EMBL/GenBank/DDBJ databases">
        <title>Hyphomonas hirschiana VP5 Genome Sequencing.</title>
        <authorList>
            <person name="Lai Q."/>
            <person name="Shao Z."/>
        </authorList>
    </citation>
    <scope>NUCLEOTIDE SEQUENCE [LARGE SCALE GENOMIC DNA]</scope>
    <source>
        <strain evidence="9 10">VP5</strain>
    </source>
</reference>
<dbReference type="GO" id="GO:0016987">
    <property type="term" value="F:sigma factor activity"/>
    <property type="evidence" value="ECO:0007669"/>
    <property type="project" value="UniProtKB-KW"/>
</dbReference>
<keyword evidence="10" id="KW-1185">Reference proteome</keyword>
<dbReference type="SUPFAM" id="SSF88659">
    <property type="entry name" value="Sigma3 and sigma4 domains of RNA polymerase sigma factors"/>
    <property type="match status" value="1"/>
</dbReference>
<dbReference type="InterPro" id="IPR013324">
    <property type="entry name" value="RNA_pol_sigma_r3/r4-like"/>
</dbReference>
<evidence type="ECO:0000256" key="4">
    <source>
        <dbReference type="ARBA" id="ARBA00023125"/>
    </source>
</evidence>
<dbReference type="RefSeq" id="WP_011646336.1">
    <property type="nucleotide sequence ID" value="NZ_ARYI01000002.1"/>
</dbReference>
<evidence type="ECO:0000313" key="9">
    <source>
        <dbReference type="EMBL" id="KCZ95729.1"/>
    </source>
</evidence>
<proteinExistence type="inferred from homology"/>
<dbReference type="Gene3D" id="1.10.10.10">
    <property type="entry name" value="Winged helix-like DNA-binding domain superfamily/Winged helix DNA-binding domain"/>
    <property type="match status" value="1"/>
</dbReference>
<dbReference type="InterPro" id="IPR000838">
    <property type="entry name" value="RNA_pol_sigma70_ECF_CS"/>
</dbReference>
<gene>
    <name evidence="9" type="ORF">HHI_03122</name>
</gene>
<organism evidence="9 10">
    <name type="scientific">Hyphomonas hirschiana VP5</name>
    <dbReference type="NCBI Taxonomy" id="1280951"/>
    <lineage>
        <taxon>Bacteria</taxon>
        <taxon>Pseudomonadati</taxon>
        <taxon>Pseudomonadota</taxon>
        <taxon>Alphaproteobacteria</taxon>
        <taxon>Hyphomonadales</taxon>
        <taxon>Hyphomonadaceae</taxon>
        <taxon>Hyphomonas</taxon>
    </lineage>
</organism>
<dbReference type="SUPFAM" id="SSF88946">
    <property type="entry name" value="Sigma2 domain of RNA polymerase sigma factors"/>
    <property type="match status" value="1"/>
</dbReference>
<dbReference type="AlphaFoldDB" id="A0A059FYC7"/>
<dbReference type="Pfam" id="PF04542">
    <property type="entry name" value="Sigma70_r2"/>
    <property type="match status" value="1"/>
</dbReference>
<dbReference type="NCBIfam" id="NF004113">
    <property type="entry name" value="PRK05602.1"/>
    <property type="match status" value="1"/>
</dbReference>
<dbReference type="InterPro" id="IPR014284">
    <property type="entry name" value="RNA_pol_sigma-70_dom"/>
</dbReference>
<evidence type="ECO:0000256" key="3">
    <source>
        <dbReference type="ARBA" id="ARBA00023082"/>
    </source>
</evidence>
<dbReference type="PANTHER" id="PTHR43133:SF8">
    <property type="entry name" value="RNA POLYMERASE SIGMA FACTOR HI_1459-RELATED"/>
    <property type="match status" value="1"/>
</dbReference>